<feature type="binding site" evidence="9">
    <location>
        <position position="8"/>
    </location>
    <ligand>
        <name>substrate</name>
    </ligand>
</feature>
<comment type="similarity">
    <text evidence="9">Belongs to the bacterial CoaD family.</text>
</comment>
<dbReference type="NCBIfam" id="TIGR00125">
    <property type="entry name" value="cyt_tran_rel"/>
    <property type="match status" value="1"/>
</dbReference>
<gene>
    <name evidence="9" type="primary">coaD</name>
    <name evidence="11" type="ORF">AUK40_01375</name>
</gene>
<sequence length="162" mass="18072">MKAIYPGTFDPITNGHLDILTRAAGLFDEVILAIYANPQKTTFFSVEERVALAKESSAPLPQVQVVSFHDQLMIDYARSIQAHVIIRGLRAISDFENEFSYAQANRKLAPEFESIFLMTSLDYAFLSSTTVKEIARLHGNIDGMVPSPVAKALKNKFQPLPR</sequence>
<proteinExistence type="inferred from homology"/>
<feature type="binding site" evidence="9">
    <location>
        <position position="87"/>
    </location>
    <ligand>
        <name>substrate</name>
    </ligand>
</feature>
<dbReference type="HAMAP" id="MF_00151">
    <property type="entry name" value="PPAT_bact"/>
    <property type="match status" value="1"/>
</dbReference>
<dbReference type="GO" id="GO:0004595">
    <property type="term" value="F:pantetheine-phosphate adenylyltransferase activity"/>
    <property type="evidence" value="ECO:0007669"/>
    <property type="project" value="UniProtKB-UniRule"/>
</dbReference>
<feature type="binding site" evidence="9">
    <location>
        <begin position="123"/>
        <end position="129"/>
    </location>
    <ligand>
        <name>ATP</name>
        <dbReference type="ChEBI" id="CHEBI:30616"/>
    </ligand>
</feature>
<feature type="binding site" evidence="9">
    <location>
        <begin position="8"/>
        <end position="9"/>
    </location>
    <ligand>
        <name>ATP</name>
        <dbReference type="ChEBI" id="CHEBI:30616"/>
    </ligand>
</feature>
<evidence type="ECO:0000256" key="5">
    <source>
        <dbReference type="ARBA" id="ARBA00022840"/>
    </source>
</evidence>
<feature type="domain" description="Cytidyltransferase-like" evidence="10">
    <location>
        <begin position="4"/>
        <end position="133"/>
    </location>
</feature>
<feature type="binding site" evidence="9">
    <location>
        <position position="98"/>
    </location>
    <ligand>
        <name>ATP</name>
        <dbReference type="ChEBI" id="CHEBI:30616"/>
    </ligand>
</feature>
<keyword evidence="6 9" id="KW-0460">Magnesium</keyword>
<evidence type="ECO:0000256" key="6">
    <source>
        <dbReference type="ARBA" id="ARBA00022842"/>
    </source>
</evidence>
<dbReference type="Pfam" id="PF01467">
    <property type="entry name" value="CTP_transf_like"/>
    <property type="match status" value="1"/>
</dbReference>
<dbReference type="PRINTS" id="PR01020">
    <property type="entry name" value="LPSBIOSNTHSS"/>
</dbReference>
<evidence type="ECO:0000259" key="10">
    <source>
        <dbReference type="Pfam" id="PF01467"/>
    </source>
</evidence>
<dbReference type="EC" id="2.7.7.3" evidence="9"/>
<dbReference type="SUPFAM" id="SSF52374">
    <property type="entry name" value="Nucleotidylyl transferase"/>
    <property type="match status" value="1"/>
</dbReference>
<comment type="caution">
    <text evidence="11">The sequence shown here is derived from an EMBL/GenBank/DDBJ whole genome shotgun (WGS) entry which is preliminary data.</text>
</comment>
<organism evidence="11 12">
    <name type="scientific">Candidatus Wirthbacteria bacterium CG2_30_54_11</name>
    <dbReference type="NCBI Taxonomy" id="1817892"/>
    <lineage>
        <taxon>Bacteria</taxon>
        <taxon>Candidatus Wirthbacteria</taxon>
    </lineage>
</organism>
<evidence type="ECO:0000313" key="12">
    <source>
        <dbReference type="Proteomes" id="UP000183245"/>
    </source>
</evidence>
<keyword evidence="7 9" id="KW-0173">Coenzyme A biosynthesis</keyword>
<keyword evidence="3 9" id="KW-0548">Nucleotidyltransferase</keyword>
<dbReference type="GO" id="GO:0005524">
    <property type="term" value="F:ATP binding"/>
    <property type="evidence" value="ECO:0007669"/>
    <property type="project" value="UniProtKB-KW"/>
</dbReference>
<comment type="pathway">
    <text evidence="9">Cofactor biosynthesis; coenzyme A biosynthesis; CoA from (R)-pantothenate: step 4/5.</text>
</comment>
<dbReference type="CDD" id="cd02163">
    <property type="entry name" value="PPAT"/>
    <property type="match status" value="1"/>
</dbReference>
<dbReference type="InterPro" id="IPR014729">
    <property type="entry name" value="Rossmann-like_a/b/a_fold"/>
</dbReference>
<keyword evidence="5 9" id="KW-0067">ATP-binding</keyword>
<dbReference type="Proteomes" id="UP000183245">
    <property type="component" value="Unassembled WGS sequence"/>
</dbReference>
<evidence type="ECO:0000313" key="11">
    <source>
        <dbReference type="EMBL" id="OIP98552.1"/>
    </source>
</evidence>
<evidence type="ECO:0000256" key="8">
    <source>
        <dbReference type="ARBA" id="ARBA00029346"/>
    </source>
</evidence>
<comment type="function">
    <text evidence="9">Reversibly transfers an adenylyl group from ATP to 4'-phosphopantetheine, yielding dephospho-CoA (dPCoA) and pyrophosphate.</text>
</comment>
<keyword evidence="4 9" id="KW-0547">Nucleotide-binding</keyword>
<dbReference type="GO" id="GO:0015937">
    <property type="term" value="P:coenzyme A biosynthetic process"/>
    <property type="evidence" value="ECO:0007669"/>
    <property type="project" value="UniProtKB-UniRule"/>
</dbReference>
<accession>A0A1J5J4V8</accession>
<dbReference type="AlphaFoldDB" id="A0A1J5J4V8"/>
<comment type="subunit">
    <text evidence="9">Homohexamer.</text>
</comment>
<comment type="catalytic activity">
    <reaction evidence="8 9">
        <text>(R)-4'-phosphopantetheine + ATP + H(+) = 3'-dephospho-CoA + diphosphate</text>
        <dbReference type="Rhea" id="RHEA:19801"/>
        <dbReference type="ChEBI" id="CHEBI:15378"/>
        <dbReference type="ChEBI" id="CHEBI:30616"/>
        <dbReference type="ChEBI" id="CHEBI:33019"/>
        <dbReference type="ChEBI" id="CHEBI:57328"/>
        <dbReference type="ChEBI" id="CHEBI:61723"/>
        <dbReference type="EC" id="2.7.7.3"/>
    </reaction>
</comment>
<feature type="binding site" evidence="9">
    <location>
        <position position="16"/>
    </location>
    <ligand>
        <name>ATP</name>
        <dbReference type="ChEBI" id="CHEBI:30616"/>
    </ligand>
</feature>
<keyword evidence="1 9" id="KW-0963">Cytoplasm</keyword>
<dbReference type="InterPro" id="IPR001980">
    <property type="entry name" value="PPAT"/>
</dbReference>
<dbReference type="EMBL" id="MNZT01000024">
    <property type="protein sequence ID" value="OIP98552.1"/>
    <property type="molecule type" value="Genomic_DNA"/>
</dbReference>
<evidence type="ECO:0000256" key="7">
    <source>
        <dbReference type="ARBA" id="ARBA00022993"/>
    </source>
</evidence>
<comment type="cofactor">
    <cofactor evidence="9">
        <name>Mg(2+)</name>
        <dbReference type="ChEBI" id="CHEBI:18420"/>
    </cofactor>
</comment>
<dbReference type="PANTHER" id="PTHR21342:SF1">
    <property type="entry name" value="PHOSPHOPANTETHEINE ADENYLYLTRANSFERASE"/>
    <property type="match status" value="1"/>
</dbReference>
<dbReference type="InterPro" id="IPR004821">
    <property type="entry name" value="Cyt_trans-like"/>
</dbReference>
<dbReference type="UniPathway" id="UPA00241">
    <property type="reaction ID" value="UER00355"/>
</dbReference>
<evidence type="ECO:0000256" key="3">
    <source>
        <dbReference type="ARBA" id="ARBA00022695"/>
    </source>
</evidence>
<feature type="binding site" evidence="9">
    <location>
        <begin position="88"/>
        <end position="90"/>
    </location>
    <ligand>
        <name>ATP</name>
        <dbReference type="ChEBI" id="CHEBI:30616"/>
    </ligand>
</feature>
<feature type="binding site" evidence="9">
    <location>
        <position position="40"/>
    </location>
    <ligand>
        <name>substrate</name>
    </ligand>
</feature>
<feature type="binding site" evidence="9">
    <location>
        <position position="73"/>
    </location>
    <ligand>
        <name>substrate</name>
    </ligand>
</feature>
<feature type="site" description="Transition state stabilizer" evidence="9">
    <location>
        <position position="16"/>
    </location>
</feature>
<dbReference type="PANTHER" id="PTHR21342">
    <property type="entry name" value="PHOSPHOPANTETHEINE ADENYLYLTRANSFERASE"/>
    <property type="match status" value="1"/>
</dbReference>
<dbReference type="GO" id="GO:0005737">
    <property type="term" value="C:cytoplasm"/>
    <property type="evidence" value="ECO:0007669"/>
    <property type="project" value="UniProtKB-SubCell"/>
</dbReference>
<name>A0A1J5J4V8_9BACT</name>
<dbReference type="Gene3D" id="3.40.50.620">
    <property type="entry name" value="HUPs"/>
    <property type="match status" value="1"/>
</dbReference>
<protein>
    <recommendedName>
        <fullName evidence="9">Phosphopantetheine adenylyltransferase</fullName>
        <ecNumber evidence="9">2.7.7.3</ecNumber>
    </recommendedName>
    <alternativeName>
        <fullName evidence="9">Dephospho-CoA pyrophosphorylase</fullName>
    </alternativeName>
    <alternativeName>
        <fullName evidence="9">Pantetheine-phosphate adenylyltransferase</fullName>
        <shortName evidence="9">PPAT</shortName>
    </alternativeName>
</protein>
<keyword evidence="2 9" id="KW-0808">Transferase</keyword>
<dbReference type="NCBIfam" id="TIGR01510">
    <property type="entry name" value="coaD_prev_kdtB"/>
    <property type="match status" value="1"/>
</dbReference>
<comment type="subcellular location">
    <subcellularLocation>
        <location evidence="9">Cytoplasm</location>
    </subcellularLocation>
</comment>
<evidence type="ECO:0000256" key="1">
    <source>
        <dbReference type="ARBA" id="ARBA00022490"/>
    </source>
</evidence>
<dbReference type="STRING" id="1817892.AUK40_01375"/>
<evidence type="ECO:0000256" key="4">
    <source>
        <dbReference type="ARBA" id="ARBA00022741"/>
    </source>
</evidence>
<evidence type="ECO:0000256" key="9">
    <source>
        <dbReference type="HAMAP-Rule" id="MF_00151"/>
    </source>
</evidence>
<reference evidence="11" key="1">
    <citation type="journal article" date="2016" name="Environ. Microbiol.">
        <title>Genomic resolution of a cold subsurface aquifer community provides metabolic insights for novel microbes adapted to high CO concentrations.</title>
        <authorList>
            <person name="Probst A.J."/>
            <person name="Castelle C.J."/>
            <person name="Singh A."/>
            <person name="Brown C.T."/>
            <person name="Anantharaman K."/>
            <person name="Sharon I."/>
            <person name="Hug L.A."/>
            <person name="Burstein D."/>
            <person name="Emerson J.B."/>
            <person name="Thomas B.C."/>
            <person name="Banfield J.F."/>
        </authorList>
    </citation>
    <scope>NUCLEOTIDE SEQUENCE [LARGE SCALE GENOMIC DNA]</scope>
    <source>
        <strain evidence="11">CG2_30_54_11</strain>
    </source>
</reference>
<evidence type="ECO:0000256" key="2">
    <source>
        <dbReference type="ARBA" id="ARBA00022679"/>
    </source>
</evidence>